<evidence type="ECO:0000256" key="1">
    <source>
        <dbReference type="ARBA" id="ARBA00009005"/>
    </source>
</evidence>
<feature type="compositionally biased region" description="Low complexity" evidence="4">
    <location>
        <begin position="96"/>
        <end position="105"/>
    </location>
</feature>
<gene>
    <name evidence="6" type="ORF">BCR41DRAFT_360273</name>
</gene>
<dbReference type="PANTHER" id="PTHR48104">
    <property type="entry name" value="METACASPASE-4"/>
    <property type="match status" value="1"/>
</dbReference>
<feature type="compositionally biased region" description="Pro residues" evidence="4">
    <location>
        <begin position="69"/>
        <end position="95"/>
    </location>
</feature>
<comment type="caution">
    <text evidence="6">The sequence shown here is derived from an EMBL/GenBank/DDBJ whole genome shotgun (WGS) entry which is preliminary data.</text>
</comment>
<dbReference type="InterPro" id="IPR011600">
    <property type="entry name" value="Pept_C14_caspase"/>
</dbReference>
<feature type="compositionally biased region" description="Pro residues" evidence="4">
    <location>
        <begin position="106"/>
        <end position="135"/>
    </location>
</feature>
<evidence type="ECO:0000256" key="4">
    <source>
        <dbReference type="SAM" id="MobiDB-lite"/>
    </source>
</evidence>
<dbReference type="SUPFAM" id="SSF52129">
    <property type="entry name" value="Caspase-like"/>
    <property type="match status" value="1"/>
</dbReference>
<dbReference type="GO" id="GO:0004197">
    <property type="term" value="F:cysteine-type endopeptidase activity"/>
    <property type="evidence" value="ECO:0007669"/>
    <property type="project" value="InterPro"/>
</dbReference>
<feature type="compositionally biased region" description="Low complexity" evidence="4">
    <location>
        <begin position="1"/>
        <end position="23"/>
    </location>
</feature>
<evidence type="ECO:0000313" key="7">
    <source>
        <dbReference type="Proteomes" id="UP000193648"/>
    </source>
</evidence>
<dbReference type="GO" id="GO:0006915">
    <property type="term" value="P:apoptotic process"/>
    <property type="evidence" value="ECO:0007669"/>
    <property type="project" value="UniProtKB-KW"/>
</dbReference>
<proteinExistence type="inferred from homology"/>
<dbReference type="FunCoup" id="A0A1Y2GCV0">
    <property type="interactions" value="417"/>
</dbReference>
<dbReference type="GO" id="GO:0005737">
    <property type="term" value="C:cytoplasm"/>
    <property type="evidence" value="ECO:0007669"/>
    <property type="project" value="TreeGrafter"/>
</dbReference>
<dbReference type="InterPro" id="IPR050452">
    <property type="entry name" value="Metacaspase"/>
</dbReference>
<dbReference type="EMBL" id="MCFF01000042">
    <property type="protein sequence ID" value="ORZ07261.1"/>
    <property type="molecule type" value="Genomic_DNA"/>
</dbReference>
<evidence type="ECO:0000259" key="5">
    <source>
        <dbReference type="Pfam" id="PF00656"/>
    </source>
</evidence>
<dbReference type="STRING" id="64571.A0A1Y2GCV0"/>
<dbReference type="GO" id="GO:0006508">
    <property type="term" value="P:proteolysis"/>
    <property type="evidence" value="ECO:0007669"/>
    <property type="project" value="InterPro"/>
</dbReference>
<dbReference type="InterPro" id="IPR029030">
    <property type="entry name" value="Caspase-like_dom_sf"/>
</dbReference>
<dbReference type="RefSeq" id="XP_021877924.1">
    <property type="nucleotide sequence ID" value="XM_022025336.1"/>
</dbReference>
<keyword evidence="7" id="KW-1185">Reference proteome</keyword>
<name>A0A1Y2GCV0_9FUNG</name>
<dbReference type="GeneID" id="33567180"/>
<dbReference type="PANTHER" id="PTHR48104:SF30">
    <property type="entry name" value="METACASPASE-1"/>
    <property type="match status" value="1"/>
</dbReference>
<dbReference type="Gene3D" id="3.40.50.12660">
    <property type="match status" value="2"/>
</dbReference>
<sequence>MYPGYSQQPQQPYGAPPSQYGAPPYYPPAQAYPPPAQPYPASSPYPPPAHHPPGPYPPPAPSPYQQSAPPTPYGYPAPSPYGAPPAAPPGPPAPYGAPLAAHSPYGAPPAQPSAYPPPQSQPPAYPAPQAQPPAYPSHGQPPSQHMIAPSSVPMPQGGWAVQQNPHFAPSVPFQLSSCQGRKRALFIGINYFRQRNELRGCINDVKNIKTFLIRQFGFREEDCVTLTDDQRDPTRIPTKANIIAGMQWLVRDARPNDSFFFHFSGHGGQAKDLDGDEDDGYDETIYPVDHEVAGTIRDDTMHQIMVRQLPAGCRLTAIMDCCHSGSALDLPFIYSTKGQLKESNMLSDVGSGVLNAGLSYLRGDIGGALHSFGGIGKKITQNPKKRQENMMKKASPADCIMFSGCKDTQTSADAHEQGFGMTGAMTFSFITTLSQNPRQTYLQLLNNIRDILRTKYSQKPQLSSSHPVDLNLMFIM</sequence>
<keyword evidence="3" id="KW-0378">Hydrolase</keyword>
<dbReference type="AlphaFoldDB" id="A0A1Y2GCV0"/>
<keyword evidence="2" id="KW-0053">Apoptosis</keyword>
<evidence type="ECO:0000256" key="3">
    <source>
        <dbReference type="ARBA" id="ARBA00022807"/>
    </source>
</evidence>
<feature type="domain" description="Peptidase C14 caspase" evidence="5">
    <location>
        <begin position="181"/>
        <end position="467"/>
    </location>
</feature>
<dbReference type="InParanoid" id="A0A1Y2GCV0"/>
<dbReference type="OrthoDB" id="3223806at2759"/>
<dbReference type="Pfam" id="PF00656">
    <property type="entry name" value="Peptidase_C14"/>
    <property type="match status" value="1"/>
</dbReference>
<reference evidence="6 7" key="1">
    <citation type="submission" date="2016-07" db="EMBL/GenBank/DDBJ databases">
        <title>Pervasive Adenine N6-methylation of Active Genes in Fungi.</title>
        <authorList>
            <consortium name="DOE Joint Genome Institute"/>
            <person name="Mondo S.J."/>
            <person name="Dannebaum R.O."/>
            <person name="Kuo R.C."/>
            <person name="Labutti K."/>
            <person name="Haridas S."/>
            <person name="Kuo A."/>
            <person name="Salamov A."/>
            <person name="Ahrendt S.R."/>
            <person name="Lipzen A."/>
            <person name="Sullivan W."/>
            <person name="Andreopoulos W.B."/>
            <person name="Clum A."/>
            <person name="Lindquist E."/>
            <person name="Daum C."/>
            <person name="Ramamoorthy G.K."/>
            <person name="Gryganskyi A."/>
            <person name="Culley D."/>
            <person name="Magnuson J.K."/>
            <person name="James T.Y."/>
            <person name="O'Malley M.A."/>
            <person name="Stajich J.E."/>
            <person name="Spatafora J.W."/>
            <person name="Visel A."/>
            <person name="Grigoriev I.V."/>
        </authorList>
    </citation>
    <scope>NUCLEOTIDE SEQUENCE [LARGE SCALE GENOMIC DNA]</scope>
    <source>
        <strain evidence="6 7">NRRL 3116</strain>
    </source>
</reference>
<organism evidence="6 7">
    <name type="scientific">Lobosporangium transversale</name>
    <dbReference type="NCBI Taxonomy" id="64571"/>
    <lineage>
        <taxon>Eukaryota</taxon>
        <taxon>Fungi</taxon>
        <taxon>Fungi incertae sedis</taxon>
        <taxon>Mucoromycota</taxon>
        <taxon>Mortierellomycotina</taxon>
        <taxon>Mortierellomycetes</taxon>
        <taxon>Mortierellales</taxon>
        <taxon>Mortierellaceae</taxon>
        <taxon>Lobosporangium</taxon>
    </lineage>
</organism>
<evidence type="ECO:0000256" key="2">
    <source>
        <dbReference type="ARBA" id="ARBA00022703"/>
    </source>
</evidence>
<protein>
    <submittedName>
        <fullName evidence="6">Caspase domain-domain-containing protein</fullName>
    </submittedName>
</protein>
<keyword evidence="3" id="KW-0645">Protease</keyword>
<keyword evidence="3" id="KW-0788">Thiol protease</keyword>
<feature type="region of interest" description="Disordered" evidence="4">
    <location>
        <begin position="1"/>
        <end position="161"/>
    </location>
</feature>
<accession>A0A1Y2GCV0</accession>
<comment type="similarity">
    <text evidence="1">Belongs to the peptidase C14B family.</text>
</comment>
<dbReference type="Proteomes" id="UP000193648">
    <property type="component" value="Unassembled WGS sequence"/>
</dbReference>
<feature type="compositionally biased region" description="Pro residues" evidence="4">
    <location>
        <begin position="24"/>
        <end position="62"/>
    </location>
</feature>
<evidence type="ECO:0000313" key="6">
    <source>
        <dbReference type="EMBL" id="ORZ07261.1"/>
    </source>
</evidence>